<dbReference type="InterPro" id="IPR023286">
    <property type="entry name" value="ABATE_dom_sf"/>
</dbReference>
<evidence type="ECO:0000313" key="2">
    <source>
        <dbReference type="EMBL" id="OIK08125.1"/>
    </source>
</evidence>
<dbReference type="PANTHER" id="PTHR35525:SF3">
    <property type="entry name" value="BLL6575 PROTEIN"/>
    <property type="match status" value="1"/>
</dbReference>
<dbReference type="InterPro" id="IPR010852">
    <property type="entry name" value="ABATE"/>
</dbReference>
<evidence type="ECO:0000313" key="3">
    <source>
        <dbReference type="Proteomes" id="UP000179642"/>
    </source>
</evidence>
<dbReference type="OrthoDB" id="3211108at2"/>
<dbReference type="EMBL" id="MLYO01000007">
    <property type="protein sequence ID" value="OIK08125.1"/>
    <property type="molecule type" value="Genomic_DNA"/>
</dbReference>
<dbReference type="PANTHER" id="PTHR35525">
    <property type="entry name" value="BLL6575 PROTEIN"/>
    <property type="match status" value="1"/>
</dbReference>
<dbReference type="Gene3D" id="1.10.3300.10">
    <property type="entry name" value="Jann2411-like domain"/>
    <property type="match status" value="1"/>
</dbReference>
<dbReference type="Pfam" id="PF07336">
    <property type="entry name" value="ABATE"/>
    <property type="match status" value="1"/>
</dbReference>
<accession>A0A1S2QRR1</accession>
<keyword evidence="3" id="KW-1185">Reference proteome</keyword>
<dbReference type="AlphaFoldDB" id="A0A1S2QRR1"/>
<reference evidence="2 3" key="1">
    <citation type="submission" date="2016-10" db="EMBL/GenBank/DDBJ databases">
        <title>Genome sequence of Streptomyces sp. MUSC 1.</title>
        <authorList>
            <person name="Lee L.-H."/>
            <person name="Ser H.-L."/>
            <person name="Law J.W.-F."/>
        </authorList>
    </citation>
    <scope>NUCLEOTIDE SEQUENCE [LARGE SCALE GENOMIC DNA]</scope>
    <source>
        <strain evidence="2 3">MUSC 1</strain>
    </source>
</reference>
<sequence length="197" mass="21070">MDHEAPVYLHQLPVPGEDRYVSLALVNTRFTVSHGRVDLLDDADAARLWLVRHALLSDRVELNGRQSGRLRALREALRTLFEARAAAAPPAPDALDALNTALAAAPATPRLVWTADGPHRADVPDTGNPAAAALSLLAEDATDLLTGADAGQLTECAAQGCARWFLRSHGARRWCTTKCGNRVRAARAYAARKGAAP</sequence>
<proteinExistence type="predicted"/>
<name>A0A1S2QRR1_9ACTN</name>
<dbReference type="InterPro" id="IPR021005">
    <property type="entry name" value="Znf_CGNR"/>
</dbReference>
<dbReference type="Proteomes" id="UP000179642">
    <property type="component" value="Unassembled WGS sequence"/>
</dbReference>
<comment type="caution">
    <text evidence="2">The sequence shown here is derived from an EMBL/GenBank/DDBJ whole genome shotgun (WGS) entry which is preliminary data.</text>
</comment>
<evidence type="ECO:0000259" key="1">
    <source>
        <dbReference type="Pfam" id="PF11706"/>
    </source>
</evidence>
<organism evidence="2 3">
    <name type="scientific">Streptomyces monashensis</name>
    <dbReference type="NCBI Taxonomy" id="1678012"/>
    <lineage>
        <taxon>Bacteria</taxon>
        <taxon>Bacillati</taxon>
        <taxon>Actinomycetota</taxon>
        <taxon>Actinomycetes</taxon>
        <taxon>Kitasatosporales</taxon>
        <taxon>Streptomycetaceae</taxon>
        <taxon>Streptomyces</taxon>
    </lineage>
</organism>
<protein>
    <recommendedName>
        <fullName evidence="1">Zinc finger CGNR domain-containing protein</fullName>
    </recommendedName>
</protein>
<dbReference type="SUPFAM" id="SSF160904">
    <property type="entry name" value="Jann2411-like"/>
    <property type="match status" value="1"/>
</dbReference>
<gene>
    <name evidence="2" type="ORF">BIV23_00765</name>
</gene>
<dbReference type="Pfam" id="PF11706">
    <property type="entry name" value="zf-CGNR"/>
    <property type="match status" value="1"/>
</dbReference>
<feature type="domain" description="Zinc finger CGNR" evidence="1">
    <location>
        <begin position="153"/>
        <end position="190"/>
    </location>
</feature>